<reference evidence="1" key="1">
    <citation type="journal article" date="2023" name="Mol. Biol. Evol.">
        <title>Third-Generation Sequencing Reveals the Adaptive Role of the Epigenome in Three Deep-Sea Polychaetes.</title>
        <authorList>
            <person name="Perez M."/>
            <person name="Aroh O."/>
            <person name="Sun Y."/>
            <person name="Lan Y."/>
            <person name="Juniper S.K."/>
            <person name="Young C.R."/>
            <person name="Angers B."/>
            <person name="Qian P.Y."/>
        </authorList>
    </citation>
    <scope>NUCLEOTIDE SEQUENCE</scope>
    <source>
        <strain evidence="1">R07B-5</strain>
    </source>
</reference>
<accession>A0AAD9JUC0</accession>
<name>A0AAD9JUC0_RIDPI</name>
<gene>
    <name evidence="1" type="ORF">NP493_1725g00004</name>
</gene>
<evidence type="ECO:0000313" key="2">
    <source>
        <dbReference type="Proteomes" id="UP001209878"/>
    </source>
</evidence>
<organism evidence="1 2">
    <name type="scientific">Ridgeia piscesae</name>
    <name type="common">Tubeworm</name>
    <dbReference type="NCBI Taxonomy" id="27915"/>
    <lineage>
        <taxon>Eukaryota</taxon>
        <taxon>Metazoa</taxon>
        <taxon>Spiralia</taxon>
        <taxon>Lophotrochozoa</taxon>
        <taxon>Annelida</taxon>
        <taxon>Polychaeta</taxon>
        <taxon>Sedentaria</taxon>
        <taxon>Canalipalpata</taxon>
        <taxon>Sabellida</taxon>
        <taxon>Siboglinidae</taxon>
        <taxon>Ridgeia</taxon>
    </lineage>
</organism>
<dbReference type="EMBL" id="JAODUO010001724">
    <property type="protein sequence ID" value="KAK2159331.1"/>
    <property type="molecule type" value="Genomic_DNA"/>
</dbReference>
<dbReference type="AlphaFoldDB" id="A0AAD9JUC0"/>
<proteinExistence type="predicted"/>
<keyword evidence="2" id="KW-1185">Reference proteome</keyword>
<protein>
    <submittedName>
        <fullName evidence="1">Uncharacterized protein</fullName>
    </submittedName>
</protein>
<comment type="caution">
    <text evidence="1">The sequence shown here is derived from an EMBL/GenBank/DDBJ whole genome shotgun (WGS) entry which is preliminary data.</text>
</comment>
<dbReference type="Proteomes" id="UP001209878">
    <property type="component" value="Unassembled WGS sequence"/>
</dbReference>
<sequence>MTHIVLPLTLPVILDTPKHYFVGGNFHRMCMPNGSVGKVFTHNFIRLVVAVCIHAIMIRRCPKMSSVQNLSCHAVMFVELCGVECQLLIGVDQIGAVVISGEGTRYLTPVCVTYLCKT</sequence>
<evidence type="ECO:0000313" key="1">
    <source>
        <dbReference type="EMBL" id="KAK2159331.1"/>
    </source>
</evidence>